<keyword evidence="3 7" id="KW-0812">Transmembrane</keyword>
<dbReference type="PANTHER" id="PTHR10165">
    <property type="entry name" value="LIPID PHOSPHATE PHOSPHATASE"/>
    <property type="match status" value="1"/>
</dbReference>
<feature type="transmembrane region" description="Helical" evidence="7">
    <location>
        <begin position="109"/>
        <end position="129"/>
    </location>
</feature>
<dbReference type="Gene3D" id="1.20.144.10">
    <property type="entry name" value="Phosphatidic acid phosphatase type 2/haloperoxidase"/>
    <property type="match status" value="1"/>
</dbReference>
<evidence type="ECO:0000256" key="2">
    <source>
        <dbReference type="ARBA" id="ARBA00008816"/>
    </source>
</evidence>
<dbReference type="SUPFAM" id="SSF48317">
    <property type="entry name" value="Acid phosphatase/Vanadium-dependent haloperoxidase"/>
    <property type="match status" value="1"/>
</dbReference>
<dbReference type="CDD" id="cd03390">
    <property type="entry name" value="PAP2_containing_1_like"/>
    <property type="match status" value="1"/>
</dbReference>
<evidence type="ECO:0000256" key="7">
    <source>
        <dbReference type="SAM" id="Phobius"/>
    </source>
</evidence>
<dbReference type="InterPro" id="IPR036938">
    <property type="entry name" value="PAP2/HPO_sf"/>
</dbReference>
<dbReference type="InterPro" id="IPR043216">
    <property type="entry name" value="PAP-like"/>
</dbReference>
<keyword evidence="4 7" id="KW-1133">Transmembrane helix</keyword>
<dbReference type="GO" id="GO:0008195">
    <property type="term" value="F:phosphatidate phosphatase activity"/>
    <property type="evidence" value="ECO:0007669"/>
    <property type="project" value="TreeGrafter"/>
</dbReference>
<feature type="domain" description="Phosphatidic acid phosphatase type 2/haloperoxidase" evidence="8">
    <location>
        <begin position="108"/>
        <end position="255"/>
    </location>
</feature>
<evidence type="ECO:0000259" key="8">
    <source>
        <dbReference type="SMART" id="SM00014"/>
    </source>
</evidence>
<name>A0AAD6YRS1_9AGAR</name>
<dbReference type="Pfam" id="PF01569">
    <property type="entry name" value="PAP2"/>
    <property type="match status" value="1"/>
</dbReference>
<evidence type="ECO:0000313" key="10">
    <source>
        <dbReference type="Proteomes" id="UP001219525"/>
    </source>
</evidence>
<dbReference type="PANTHER" id="PTHR10165:SF35">
    <property type="entry name" value="RE23632P"/>
    <property type="match status" value="1"/>
</dbReference>
<keyword evidence="10" id="KW-1185">Reference proteome</keyword>
<dbReference type="InterPro" id="IPR000326">
    <property type="entry name" value="PAP2/HPO"/>
</dbReference>
<feature type="transmembrane region" description="Helical" evidence="7">
    <location>
        <begin position="212"/>
        <end position="230"/>
    </location>
</feature>
<organism evidence="9 10">
    <name type="scientific">Mycena pura</name>
    <dbReference type="NCBI Taxonomy" id="153505"/>
    <lineage>
        <taxon>Eukaryota</taxon>
        <taxon>Fungi</taxon>
        <taxon>Dikarya</taxon>
        <taxon>Basidiomycota</taxon>
        <taxon>Agaricomycotina</taxon>
        <taxon>Agaricomycetes</taxon>
        <taxon>Agaricomycetidae</taxon>
        <taxon>Agaricales</taxon>
        <taxon>Marasmiineae</taxon>
        <taxon>Mycenaceae</taxon>
        <taxon>Mycena</taxon>
    </lineage>
</organism>
<accession>A0AAD6YRS1</accession>
<evidence type="ECO:0000256" key="1">
    <source>
        <dbReference type="ARBA" id="ARBA00004141"/>
    </source>
</evidence>
<dbReference type="GO" id="GO:0006644">
    <property type="term" value="P:phospholipid metabolic process"/>
    <property type="evidence" value="ECO:0007669"/>
    <property type="project" value="InterPro"/>
</dbReference>
<evidence type="ECO:0000256" key="4">
    <source>
        <dbReference type="ARBA" id="ARBA00022989"/>
    </source>
</evidence>
<feature type="region of interest" description="Disordered" evidence="6">
    <location>
        <begin position="343"/>
        <end position="362"/>
    </location>
</feature>
<dbReference type="Proteomes" id="UP001219525">
    <property type="component" value="Unassembled WGS sequence"/>
</dbReference>
<comment type="caution">
    <text evidence="9">The sequence shown here is derived from an EMBL/GenBank/DDBJ whole genome shotgun (WGS) entry which is preliminary data.</text>
</comment>
<evidence type="ECO:0000256" key="3">
    <source>
        <dbReference type="ARBA" id="ARBA00022692"/>
    </source>
</evidence>
<comment type="similarity">
    <text evidence="2">Belongs to the PA-phosphatase related phosphoesterase family.</text>
</comment>
<protein>
    <submittedName>
        <fullName evidence="9">Phosphatidic acid phosphatase type 2/haloperoxidase</fullName>
    </submittedName>
</protein>
<feature type="transmembrane region" description="Helical" evidence="7">
    <location>
        <begin position="78"/>
        <end position="97"/>
    </location>
</feature>
<evidence type="ECO:0000256" key="5">
    <source>
        <dbReference type="ARBA" id="ARBA00023136"/>
    </source>
</evidence>
<evidence type="ECO:0000313" key="9">
    <source>
        <dbReference type="EMBL" id="KAJ7227246.1"/>
    </source>
</evidence>
<comment type="subcellular location">
    <subcellularLocation>
        <location evidence="1">Membrane</location>
        <topology evidence="1">Multi-pass membrane protein</topology>
    </subcellularLocation>
</comment>
<keyword evidence="5 7" id="KW-0472">Membrane</keyword>
<gene>
    <name evidence="9" type="ORF">GGX14DRAFT_629009</name>
</gene>
<dbReference type="EMBL" id="JARJCW010000003">
    <property type="protein sequence ID" value="KAJ7227246.1"/>
    <property type="molecule type" value="Genomic_DNA"/>
</dbReference>
<proteinExistence type="inferred from homology"/>
<feature type="transmembrane region" description="Helical" evidence="7">
    <location>
        <begin position="236"/>
        <end position="255"/>
    </location>
</feature>
<dbReference type="GO" id="GO:0046839">
    <property type="term" value="P:phospholipid dephosphorylation"/>
    <property type="evidence" value="ECO:0007669"/>
    <property type="project" value="TreeGrafter"/>
</dbReference>
<reference evidence="9" key="1">
    <citation type="submission" date="2023-03" db="EMBL/GenBank/DDBJ databases">
        <title>Massive genome expansion in bonnet fungi (Mycena s.s.) driven by repeated elements and novel gene families across ecological guilds.</title>
        <authorList>
            <consortium name="Lawrence Berkeley National Laboratory"/>
            <person name="Harder C.B."/>
            <person name="Miyauchi S."/>
            <person name="Viragh M."/>
            <person name="Kuo A."/>
            <person name="Thoen E."/>
            <person name="Andreopoulos B."/>
            <person name="Lu D."/>
            <person name="Skrede I."/>
            <person name="Drula E."/>
            <person name="Henrissat B."/>
            <person name="Morin E."/>
            <person name="Kohler A."/>
            <person name="Barry K."/>
            <person name="LaButti K."/>
            <person name="Morin E."/>
            <person name="Salamov A."/>
            <person name="Lipzen A."/>
            <person name="Mereny Z."/>
            <person name="Hegedus B."/>
            <person name="Baldrian P."/>
            <person name="Stursova M."/>
            <person name="Weitz H."/>
            <person name="Taylor A."/>
            <person name="Grigoriev I.V."/>
            <person name="Nagy L.G."/>
            <person name="Martin F."/>
            <person name="Kauserud H."/>
        </authorList>
    </citation>
    <scope>NUCLEOTIDE SEQUENCE</scope>
    <source>
        <strain evidence="9">9144</strain>
    </source>
</reference>
<dbReference type="GO" id="GO:0016020">
    <property type="term" value="C:membrane"/>
    <property type="evidence" value="ECO:0007669"/>
    <property type="project" value="UniProtKB-SubCell"/>
</dbReference>
<sequence length="362" mass="40281">MPARHALLVRVLRILQSYGVDCNINVSRPAGSGLEGDELRRLFSQFYLQKFQNISDFDLTDTSIQSSFKAKQVFPDSTLVFILIFCYVLLITSNLILSRNMWDLHHALLGMTVAFSLVGITVQIVRILWGRPRPDFIARCNPFPNATNGHFFGLANVTTVCQTPVTDPLIVDGMRSFFSGHACLSSAGLGYNSLYWAGKLQLFNRRAYTSKGWLVFTPLLGSIAICLTRLTDHRHHLRDVAVGFFFGLLPAYIFYRQFFPSLEDPHSYIAYPPRFAGENGRWSRTARGWIPSSSAAPIDDGPMPLLPTNRMSREMGASTSHLGHRSVEADLEAGGLITTPFDASDTSYSGMPKPLDPNSSGY</sequence>
<dbReference type="AlphaFoldDB" id="A0AAD6YRS1"/>
<evidence type="ECO:0000256" key="6">
    <source>
        <dbReference type="SAM" id="MobiDB-lite"/>
    </source>
</evidence>
<dbReference type="SMART" id="SM00014">
    <property type="entry name" value="acidPPc"/>
    <property type="match status" value="1"/>
</dbReference>